<dbReference type="SUPFAM" id="SSF57850">
    <property type="entry name" value="RING/U-box"/>
    <property type="match status" value="1"/>
</dbReference>
<name>A0A8H7UEB6_9FUNG</name>
<evidence type="ECO:0000313" key="7">
    <source>
        <dbReference type="EMBL" id="KAG2178462.1"/>
    </source>
</evidence>
<feature type="compositionally biased region" description="Polar residues" evidence="5">
    <location>
        <begin position="100"/>
        <end position="109"/>
    </location>
</feature>
<dbReference type="AlphaFoldDB" id="A0A8H7UEB6"/>
<dbReference type="InterPro" id="IPR013083">
    <property type="entry name" value="Znf_RING/FYVE/PHD"/>
</dbReference>
<dbReference type="InterPro" id="IPR051834">
    <property type="entry name" value="RING_finger_E3_ligase"/>
</dbReference>
<dbReference type="SMART" id="SM00184">
    <property type="entry name" value="RING"/>
    <property type="match status" value="1"/>
</dbReference>
<evidence type="ECO:0000256" key="4">
    <source>
        <dbReference type="PROSITE-ProRule" id="PRU00175"/>
    </source>
</evidence>
<evidence type="ECO:0000313" key="8">
    <source>
        <dbReference type="Proteomes" id="UP000612746"/>
    </source>
</evidence>
<keyword evidence="8" id="KW-1185">Reference proteome</keyword>
<keyword evidence="3" id="KW-0862">Zinc</keyword>
<evidence type="ECO:0000256" key="2">
    <source>
        <dbReference type="ARBA" id="ARBA00022771"/>
    </source>
</evidence>
<feature type="region of interest" description="Disordered" evidence="5">
    <location>
        <begin position="1"/>
        <end position="147"/>
    </location>
</feature>
<reference evidence="7" key="1">
    <citation type="submission" date="2020-12" db="EMBL/GenBank/DDBJ databases">
        <title>Metabolic potential, ecology and presence of endohyphal bacteria is reflected in genomic diversity of Mucoromycotina.</title>
        <authorList>
            <person name="Muszewska A."/>
            <person name="Okrasinska A."/>
            <person name="Steczkiewicz K."/>
            <person name="Drgas O."/>
            <person name="Orlowska M."/>
            <person name="Perlinska-Lenart U."/>
            <person name="Aleksandrzak-Piekarczyk T."/>
            <person name="Szatraj K."/>
            <person name="Zielenkiewicz U."/>
            <person name="Pilsyk S."/>
            <person name="Malc E."/>
            <person name="Mieczkowski P."/>
            <person name="Kruszewska J.S."/>
            <person name="Biernat P."/>
            <person name="Pawlowska J."/>
        </authorList>
    </citation>
    <scope>NUCLEOTIDE SEQUENCE</scope>
    <source>
        <strain evidence="7">WA0000051536</strain>
    </source>
</reference>
<evidence type="ECO:0000256" key="3">
    <source>
        <dbReference type="ARBA" id="ARBA00022833"/>
    </source>
</evidence>
<dbReference type="PANTHER" id="PTHR45931:SF3">
    <property type="entry name" value="RING ZINC FINGER-CONTAINING PROTEIN"/>
    <property type="match status" value="1"/>
</dbReference>
<feature type="compositionally biased region" description="Low complexity" evidence="5">
    <location>
        <begin position="51"/>
        <end position="66"/>
    </location>
</feature>
<evidence type="ECO:0000259" key="6">
    <source>
        <dbReference type="PROSITE" id="PS50089"/>
    </source>
</evidence>
<evidence type="ECO:0000256" key="5">
    <source>
        <dbReference type="SAM" id="MobiDB-lite"/>
    </source>
</evidence>
<dbReference type="GO" id="GO:0006511">
    <property type="term" value="P:ubiquitin-dependent protein catabolic process"/>
    <property type="evidence" value="ECO:0007669"/>
    <property type="project" value="TreeGrafter"/>
</dbReference>
<dbReference type="CDD" id="cd16473">
    <property type="entry name" value="RING-H2_RNF103"/>
    <property type="match status" value="1"/>
</dbReference>
<dbReference type="GO" id="GO:0061630">
    <property type="term" value="F:ubiquitin protein ligase activity"/>
    <property type="evidence" value="ECO:0007669"/>
    <property type="project" value="TreeGrafter"/>
</dbReference>
<feature type="compositionally biased region" description="Polar residues" evidence="5">
    <location>
        <begin position="1"/>
        <end position="13"/>
    </location>
</feature>
<dbReference type="PROSITE" id="PS50089">
    <property type="entry name" value="ZF_RING_2"/>
    <property type="match status" value="1"/>
</dbReference>
<dbReference type="OrthoDB" id="8062037at2759"/>
<sequence>MGQAFSHSQQQHESNSDRPPPATDDSSAWSTAVDGGRGDSPSISSRRRVLRSPLSSRGTRRPNPLRYEPPPPTDRGVQPPEAPTRLLTRLQQRLRRPTTASGSEASSLVSPAESMMDIDTPLPEDSSINGSEGETASGEEDASQSTLSRLLTEVITSAVLDSLNQPGEGQQEDAQEDAQGEEGSSQNGPFQLPRELFPATSAERSSELGSFFRMLRMPASTLQSTGETMPVFIIGYRATRSREEEGGRRWVIYIISGSSQHIPASLFSDNPSYEDLMMLSHFLGPVRPVTATAQQIETIPITIYRKDQMTEMINDKCQVCLEDYAESQELRMLQCKHGFHKDCIDRWLTEGRNCCPICRGVPVPHAEDA</sequence>
<dbReference type="GO" id="GO:0008270">
    <property type="term" value="F:zinc ion binding"/>
    <property type="evidence" value="ECO:0007669"/>
    <property type="project" value="UniProtKB-KW"/>
</dbReference>
<proteinExistence type="predicted"/>
<dbReference type="Proteomes" id="UP000612746">
    <property type="component" value="Unassembled WGS sequence"/>
</dbReference>
<feature type="region of interest" description="Disordered" evidence="5">
    <location>
        <begin position="163"/>
        <end position="193"/>
    </location>
</feature>
<protein>
    <recommendedName>
        <fullName evidence="6">RING-type domain-containing protein</fullName>
    </recommendedName>
</protein>
<comment type="caution">
    <text evidence="7">The sequence shown here is derived from an EMBL/GenBank/DDBJ whole genome shotgun (WGS) entry which is preliminary data.</text>
</comment>
<gene>
    <name evidence="7" type="ORF">INT44_001614</name>
</gene>
<keyword evidence="2 4" id="KW-0863">Zinc-finger</keyword>
<dbReference type="GO" id="GO:0005634">
    <property type="term" value="C:nucleus"/>
    <property type="evidence" value="ECO:0007669"/>
    <property type="project" value="TreeGrafter"/>
</dbReference>
<evidence type="ECO:0000256" key="1">
    <source>
        <dbReference type="ARBA" id="ARBA00022723"/>
    </source>
</evidence>
<dbReference type="PANTHER" id="PTHR45931">
    <property type="entry name" value="SI:CH211-59O9.10"/>
    <property type="match status" value="1"/>
</dbReference>
<keyword evidence="1" id="KW-0479">Metal-binding</keyword>
<organism evidence="7 8">
    <name type="scientific">Umbelopsis vinacea</name>
    <dbReference type="NCBI Taxonomy" id="44442"/>
    <lineage>
        <taxon>Eukaryota</taxon>
        <taxon>Fungi</taxon>
        <taxon>Fungi incertae sedis</taxon>
        <taxon>Mucoromycota</taxon>
        <taxon>Mucoromycotina</taxon>
        <taxon>Umbelopsidomycetes</taxon>
        <taxon>Umbelopsidales</taxon>
        <taxon>Umbelopsidaceae</taxon>
        <taxon>Umbelopsis</taxon>
    </lineage>
</organism>
<dbReference type="EMBL" id="JAEPRA010000011">
    <property type="protein sequence ID" value="KAG2178462.1"/>
    <property type="molecule type" value="Genomic_DNA"/>
</dbReference>
<feature type="domain" description="RING-type" evidence="6">
    <location>
        <begin position="317"/>
        <end position="359"/>
    </location>
</feature>
<dbReference type="Gene3D" id="3.30.40.10">
    <property type="entry name" value="Zinc/RING finger domain, C3HC4 (zinc finger)"/>
    <property type="match status" value="1"/>
</dbReference>
<dbReference type="InterPro" id="IPR001841">
    <property type="entry name" value="Znf_RING"/>
</dbReference>
<dbReference type="Pfam" id="PF13639">
    <property type="entry name" value="zf-RING_2"/>
    <property type="match status" value="1"/>
</dbReference>
<accession>A0A8H7UEB6</accession>
<feature type="compositionally biased region" description="Acidic residues" evidence="5">
    <location>
        <begin position="170"/>
        <end position="180"/>
    </location>
</feature>